<dbReference type="CDD" id="cd03801">
    <property type="entry name" value="GT4_PimA-like"/>
    <property type="match status" value="1"/>
</dbReference>
<dbReference type="STRING" id="927083.DB32_004331"/>
<dbReference type="Proteomes" id="UP000034883">
    <property type="component" value="Chromosome"/>
</dbReference>
<keyword evidence="3" id="KW-1185">Reference proteome</keyword>
<dbReference type="Pfam" id="PF13439">
    <property type="entry name" value="Glyco_transf_4"/>
    <property type="match status" value="1"/>
</dbReference>
<dbReference type="PANTHER" id="PTHR45947">
    <property type="entry name" value="SULFOQUINOVOSYL TRANSFERASE SQD2"/>
    <property type="match status" value="1"/>
</dbReference>
<feature type="domain" description="Glycosyltransferase subfamily 4-like N-terminal" evidence="1">
    <location>
        <begin position="104"/>
        <end position="209"/>
    </location>
</feature>
<protein>
    <submittedName>
        <fullName evidence="2">Glycosyl transferase, group 1 family protein</fullName>
    </submittedName>
</protein>
<name>A0A0F6YJM5_9BACT</name>
<dbReference type="EMBL" id="CP011125">
    <property type="protein sequence ID" value="AKF07182.1"/>
    <property type="molecule type" value="Genomic_DNA"/>
</dbReference>
<proteinExistence type="predicted"/>
<evidence type="ECO:0000313" key="2">
    <source>
        <dbReference type="EMBL" id="AKF07182.1"/>
    </source>
</evidence>
<organism evidence="2 3">
    <name type="scientific">Sandaracinus amylolyticus</name>
    <dbReference type="NCBI Taxonomy" id="927083"/>
    <lineage>
        <taxon>Bacteria</taxon>
        <taxon>Pseudomonadati</taxon>
        <taxon>Myxococcota</taxon>
        <taxon>Polyangia</taxon>
        <taxon>Polyangiales</taxon>
        <taxon>Sandaracinaceae</taxon>
        <taxon>Sandaracinus</taxon>
    </lineage>
</organism>
<dbReference type="AlphaFoldDB" id="A0A0F6YJM5"/>
<evidence type="ECO:0000259" key="1">
    <source>
        <dbReference type="Pfam" id="PF13439"/>
    </source>
</evidence>
<dbReference type="OrthoDB" id="267270at2"/>
<keyword evidence="2" id="KW-0808">Transferase</keyword>
<dbReference type="KEGG" id="samy:DB32_004331"/>
<dbReference type="GO" id="GO:0016757">
    <property type="term" value="F:glycosyltransferase activity"/>
    <property type="evidence" value="ECO:0007669"/>
    <property type="project" value="TreeGrafter"/>
</dbReference>
<sequence length="423" mass="45977">MKIAYLINQYPAISHTFVRREIQALEQLGVDVVRFSVRRHPAGLKDPEDQKELEKTHVLLEHGARGLAEALARWSLTRPVQLAKAAKRATELGLNSDRGVLYHGAYLAEACVLVEQLEKHGVEHVHAHFGTNSATVAMLARELGGPPFSFTVHGPEEFDKPETIKLGEKIRASRFVAAISSFGRSQLWRRVPSTEWSKVHVVRCGLDASFLAKEPAPVPDVPRVVCVGRLHEQKGQALLVEAVARVAKSGTPIELVLVGGGELEEEIKAAVARHGIEKNVRFTGWASGDVVRREVEGGRAMVLPSFAEGLPVVIMEALALGRPVISTYVAGIPELVAPGDCGWLCAAGSVEQLETALRECLATPIPRLNEMAVEGRRRVSAMHDIRVSAQRLKTLFEGGELEDDGVAREEGSGERVVPPHVAG</sequence>
<dbReference type="PANTHER" id="PTHR45947:SF15">
    <property type="entry name" value="TEICHURONIC ACID BIOSYNTHESIS GLYCOSYLTRANSFERASE TUAC-RELATED"/>
    <property type="match status" value="1"/>
</dbReference>
<dbReference type="InterPro" id="IPR050194">
    <property type="entry name" value="Glycosyltransferase_grp1"/>
</dbReference>
<dbReference type="SUPFAM" id="SSF53756">
    <property type="entry name" value="UDP-Glycosyltransferase/glycogen phosphorylase"/>
    <property type="match status" value="1"/>
</dbReference>
<evidence type="ECO:0000313" key="3">
    <source>
        <dbReference type="Proteomes" id="UP000034883"/>
    </source>
</evidence>
<dbReference type="Pfam" id="PF13692">
    <property type="entry name" value="Glyco_trans_1_4"/>
    <property type="match status" value="1"/>
</dbReference>
<reference evidence="2 3" key="1">
    <citation type="submission" date="2015-03" db="EMBL/GenBank/DDBJ databases">
        <title>Genome assembly of Sandaracinus amylolyticus DSM 53668.</title>
        <authorList>
            <person name="Sharma G."/>
            <person name="Subramanian S."/>
        </authorList>
    </citation>
    <scope>NUCLEOTIDE SEQUENCE [LARGE SCALE GENOMIC DNA]</scope>
    <source>
        <strain evidence="2 3">DSM 53668</strain>
    </source>
</reference>
<gene>
    <name evidence="2" type="ORF">DB32_004331</name>
</gene>
<dbReference type="RefSeq" id="WP_075097578.1">
    <property type="nucleotide sequence ID" value="NZ_CP011125.1"/>
</dbReference>
<accession>A0A0F6YJM5</accession>
<dbReference type="InterPro" id="IPR028098">
    <property type="entry name" value="Glyco_trans_4-like_N"/>
</dbReference>
<dbReference type="Gene3D" id="3.40.50.2000">
    <property type="entry name" value="Glycogen Phosphorylase B"/>
    <property type="match status" value="2"/>
</dbReference>